<comment type="similarity">
    <text evidence="1">Belongs to the multicopper oxidase family.</text>
</comment>
<dbReference type="PROSITE" id="PS00080">
    <property type="entry name" value="MULTICOPPER_OXIDASE2"/>
    <property type="match status" value="1"/>
</dbReference>
<evidence type="ECO:0000256" key="6">
    <source>
        <dbReference type="ARBA" id="ARBA00023180"/>
    </source>
</evidence>
<feature type="chain" id="PRO_5034391409" description="L-ascorbate oxidase" evidence="7">
    <location>
        <begin position="18"/>
        <end position="609"/>
    </location>
</feature>
<dbReference type="KEGG" id="uvi:66069055"/>
<dbReference type="RefSeq" id="XP_043001710.1">
    <property type="nucleotide sequence ID" value="XM_043145775.1"/>
</dbReference>
<evidence type="ECO:0000259" key="8">
    <source>
        <dbReference type="Pfam" id="PF00394"/>
    </source>
</evidence>
<feature type="domain" description="Plastocyanin-like" evidence="9">
    <location>
        <begin position="416"/>
        <end position="550"/>
    </location>
</feature>
<sequence>MVRPGFLPLWLLPLAVALPPVHHQDFQPDHVLRVSAATIDIGCQKRLSAVVNGTTPGPELRISPGRSTWIRVYNDMPHDNLTMHWHGLAQSAAIFSDGSPKGSQWPIEAGRFFDYEIYVTDEEAGSYFYHSHVGVQALTVFGALVVESCAPPPHSYDEERILLWSDLFNKTDKQIEDGLVHVPFEWSGETQGVLLNGVGVGADAADAQPSRSCRLPVIDVDPGKTYLLRFIGATGLSLLSIAFEAHDNLTVVKVDGMQWVQPVSVGHVQIASGQRYDVLFRAKSPEELRAAGKQTYLVQFESQSRPTTYTGFAVLRYAQDAPLPAVPAVSPVHLPALDTNWLEYQLRPLDARSARCPTLAEVTRRVVIPVSQLTDPASGKIIWNMGNQTWTENSFSSPALVDIYKRGDAAVPDYDAAVRNGGWDPRTGLFAARVGEVLEIVFQNTGSLVSNNGGVDAHPMHAHGQHVLEGGSGDGLYDADENEKRLAAMDYRVALRDTSILYRYAAKTGAGQPAGWRMWRIRVSDPGIWMVHCHTLQHMIMGMQSVWAVGTAADIQRVPYEYISGYLDFGGSAYGNLSYSPRSVHEFSDVNKKSQSGCEIKVDSCTRPQ</sequence>
<evidence type="ECO:0000256" key="3">
    <source>
        <dbReference type="ARBA" id="ARBA00022729"/>
    </source>
</evidence>
<keyword evidence="6" id="KW-0325">Glycoprotein</keyword>
<dbReference type="GeneID" id="66069055"/>
<protein>
    <recommendedName>
        <fullName evidence="13">L-ascorbate oxidase</fullName>
    </recommendedName>
</protein>
<dbReference type="InterPro" id="IPR045087">
    <property type="entry name" value="Cu-oxidase_fam"/>
</dbReference>
<dbReference type="Pfam" id="PF07732">
    <property type="entry name" value="Cu-oxidase_3"/>
    <property type="match status" value="1"/>
</dbReference>
<dbReference type="GO" id="GO:0005507">
    <property type="term" value="F:copper ion binding"/>
    <property type="evidence" value="ECO:0007669"/>
    <property type="project" value="InterPro"/>
</dbReference>
<evidence type="ECO:0000313" key="11">
    <source>
        <dbReference type="EMBL" id="QUC24037.1"/>
    </source>
</evidence>
<feature type="domain" description="Plastocyanin-like" evidence="10">
    <location>
        <begin position="35"/>
        <end position="148"/>
    </location>
</feature>
<reference evidence="11" key="1">
    <citation type="submission" date="2020-03" db="EMBL/GenBank/DDBJ databases">
        <title>A mixture of massive structural variations and highly conserved coding sequences in Ustilaginoidea virens genome.</title>
        <authorList>
            <person name="Zhang K."/>
            <person name="Zhao Z."/>
            <person name="Zhang Z."/>
            <person name="Li Y."/>
            <person name="Hsiang T."/>
            <person name="Sun W."/>
        </authorList>
    </citation>
    <scope>NUCLEOTIDE SEQUENCE</scope>
    <source>
        <strain evidence="11">UV-8b</strain>
    </source>
</reference>
<dbReference type="PANTHER" id="PTHR11709:SF394">
    <property type="entry name" value="FI03373P-RELATED"/>
    <property type="match status" value="1"/>
</dbReference>
<dbReference type="InterPro" id="IPR011707">
    <property type="entry name" value="Cu-oxidase-like_N"/>
</dbReference>
<dbReference type="InterPro" id="IPR002355">
    <property type="entry name" value="Cu_oxidase_Cu_BS"/>
</dbReference>
<dbReference type="InterPro" id="IPR008972">
    <property type="entry name" value="Cupredoxin"/>
</dbReference>
<dbReference type="PROSITE" id="PS00079">
    <property type="entry name" value="MULTICOPPER_OXIDASE1"/>
    <property type="match status" value="1"/>
</dbReference>
<dbReference type="InterPro" id="IPR035666">
    <property type="entry name" value="MCO_CuRO_3"/>
</dbReference>
<proteinExistence type="inferred from homology"/>
<evidence type="ECO:0008006" key="13">
    <source>
        <dbReference type="Google" id="ProtNLM"/>
    </source>
</evidence>
<dbReference type="SUPFAM" id="SSF49503">
    <property type="entry name" value="Cupredoxins"/>
    <property type="match status" value="3"/>
</dbReference>
<name>A0A8E5MLS0_USTVR</name>
<dbReference type="Pfam" id="PF07731">
    <property type="entry name" value="Cu-oxidase_2"/>
    <property type="match status" value="1"/>
</dbReference>
<dbReference type="Gene3D" id="2.60.40.420">
    <property type="entry name" value="Cupredoxins - blue copper proteins"/>
    <property type="match status" value="3"/>
</dbReference>
<feature type="signal peptide" evidence="7">
    <location>
        <begin position="1"/>
        <end position="17"/>
    </location>
</feature>
<evidence type="ECO:0000256" key="1">
    <source>
        <dbReference type="ARBA" id="ARBA00010609"/>
    </source>
</evidence>
<dbReference type="OrthoDB" id="2121828at2759"/>
<dbReference type="InterPro" id="IPR001117">
    <property type="entry name" value="Cu-oxidase_2nd"/>
</dbReference>
<feature type="domain" description="Plastocyanin-like" evidence="8">
    <location>
        <begin position="159"/>
        <end position="318"/>
    </location>
</feature>
<organism evidence="11 12">
    <name type="scientific">Ustilaginoidea virens</name>
    <name type="common">Rice false smut fungus</name>
    <name type="synonym">Villosiclava virens</name>
    <dbReference type="NCBI Taxonomy" id="1159556"/>
    <lineage>
        <taxon>Eukaryota</taxon>
        <taxon>Fungi</taxon>
        <taxon>Dikarya</taxon>
        <taxon>Ascomycota</taxon>
        <taxon>Pezizomycotina</taxon>
        <taxon>Sordariomycetes</taxon>
        <taxon>Hypocreomycetidae</taxon>
        <taxon>Hypocreales</taxon>
        <taxon>Clavicipitaceae</taxon>
        <taxon>Ustilaginoidea</taxon>
    </lineage>
</organism>
<gene>
    <name evidence="11" type="ORF">UV8b_08278</name>
</gene>
<evidence type="ECO:0000256" key="4">
    <source>
        <dbReference type="ARBA" id="ARBA00023002"/>
    </source>
</evidence>
<dbReference type="CDD" id="cd13895">
    <property type="entry name" value="CuRO_3_AAO_like_2"/>
    <property type="match status" value="1"/>
</dbReference>
<evidence type="ECO:0000256" key="5">
    <source>
        <dbReference type="ARBA" id="ARBA00023008"/>
    </source>
</evidence>
<dbReference type="PANTHER" id="PTHR11709">
    <property type="entry name" value="MULTI-COPPER OXIDASE"/>
    <property type="match status" value="1"/>
</dbReference>
<dbReference type="InterPro" id="IPR017762">
    <property type="entry name" value="Multicopper_oxidase_fun"/>
</dbReference>
<dbReference type="Pfam" id="PF00394">
    <property type="entry name" value="Cu-oxidase"/>
    <property type="match status" value="1"/>
</dbReference>
<dbReference type="EMBL" id="CP072759">
    <property type="protein sequence ID" value="QUC24037.1"/>
    <property type="molecule type" value="Genomic_DNA"/>
</dbReference>
<dbReference type="GO" id="GO:0016491">
    <property type="term" value="F:oxidoreductase activity"/>
    <property type="evidence" value="ECO:0007669"/>
    <property type="project" value="UniProtKB-KW"/>
</dbReference>
<evidence type="ECO:0000256" key="2">
    <source>
        <dbReference type="ARBA" id="ARBA00022723"/>
    </source>
</evidence>
<dbReference type="AlphaFoldDB" id="A0A8E5MLS0"/>
<dbReference type="InterPro" id="IPR011706">
    <property type="entry name" value="Cu-oxidase_C"/>
</dbReference>
<dbReference type="CDD" id="cd13873">
    <property type="entry name" value="CuRO_2_AAO_like_2"/>
    <property type="match status" value="1"/>
</dbReference>
<keyword evidence="3 7" id="KW-0732">Signal</keyword>
<keyword evidence="2" id="KW-0479">Metal-binding</keyword>
<dbReference type="Proteomes" id="UP000027002">
    <property type="component" value="Chromosome 7"/>
</dbReference>
<accession>A0A8E5MLS0</accession>
<keyword evidence="4" id="KW-0560">Oxidoreductase</keyword>
<dbReference type="InterPro" id="IPR033138">
    <property type="entry name" value="Cu_oxidase_CS"/>
</dbReference>
<evidence type="ECO:0000313" key="12">
    <source>
        <dbReference type="Proteomes" id="UP000027002"/>
    </source>
</evidence>
<evidence type="ECO:0000259" key="9">
    <source>
        <dbReference type="Pfam" id="PF07731"/>
    </source>
</evidence>
<evidence type="ECO:0000256" key="7">
    <source>
        <dbReference type="SAM" id="SignalP"/>
    </source>
</evidence>
<evidence type="ECO:0000259" key="10">
    <source>
        <dbReference type="Pfam" id="PF07732"/>
    </source>
</evidence>
<keyword evidence="5" id="KW-0186">Copper</keyword>
<dbReference type="NCBIfam" id="TIGR03390">
    <property type="entry name" value="ascorbOXfungal"/>
    <property type="match status" value="1"/>
</dbReference>
<keyword evidence="12" id="KW-1185">Reference proteome</keyword>